<proteinExistence type="predicted"/>
<accession>A0ABY7GWV2</accession>
<dbReference type="Proteomes" id="UP001164459">
    <property type="component" value="Chromosome"/>
</dbReference>
<reference evidence="1" key="1">
    <citation type="submission" date="2022-11" db="EMBL/GenBank/DDBJ databases">
        <title>Minimal conservation of predation-associated metabolite biosynthetic gene clusters underscores biosynthetic potential of Myxococcota including descriptions for ten novel species: Archangium lansinium sp. nov., Myxococcus landrumus sp. nov., Nannocystis bai.</title>
        <authorList>
            <person name="Ahearne A."/>
            <person name="Stevens C."/>
            <person name="Dowd S."/>
        </authorList>
    </citation>
    <scope>NUCLEOTIDE SEQUENCE</scope>
    <source>
        <strain evidence="1">Fl3</strain>
    </source>
</reference>
<dbReference type="EMBL" id="CP114040">
    <property type="protein sequence ID" value="WAS91468.1"/>
    <property type="molecule type" value="Genomic_DNA"/>
</dbReference>
<sequence>MRKISVVAASPGIGPSGIASASRIAASRPGSAIDSSLQSSGGGSPLVPSLVGEEVGVSVVSPVGAVV</sequence>
<name>A0ABY7GWV2_9BACT</name>
<gene>
    <name evidence="1" type="ORF">O0S08_35240</name>
</gene>
<protein>
    <submittedName>
        <fullName evidence="1">Uncharacterized protein</fullName>
    </submittedName>
</protein>
<evidence type="ECO:0000313" key="1">
    <source>
        <dbReference type="EMBL" id="WAS91468.1"/>
    </source>
</evidence>
<dbReference type="RefSeq" id="WP_269033831.1">
    <property type="nucleotide sequence ID" value="NZ_CP114040.1"/>
</dbReference>
<evidence type="ECO:0000313" key="2">
    <source>
        <dbReference type="Proteomes" id="UP001164459"/>
    </source>
</evidence>
<keyword evidence="2" id="KW-1185">Reference proteome</keyword>
<organism evidence="1 2">
    <name type="scientific">Nannocystis punicea</name>
    <dbReference type="NCBI Taxonomy" id="2995304"/>
    <lineage>
        <taxon>Bacteria</taxon>
        <taxon>Pseudomonadati</taxon>
        <taxon>Myxococcota</taxon>
        <taxon>Polyangia</taxon>
        <taxon>Nannocystales</taxon>
        <taxon>Nannocystaceae</taxon>
        <taxon>Nannocystis</taxon>
    </lineage>
</organism>